<dbReference type="RefSeq" id="WP_011863374.1">
    <property type="nucleotide sequence ID" value="NC_009091.1"/>
</dbReference>
<dbReference type="Gene3D" id="3.40.50.1580">
    <property type="entry name" value="Nucleoside phosphorylase domain"/>
    <property type="match status" value="1"/>
</dbReference>
<gene>
    <name evidence="2" type="primary">pfs</name>
    <name evidence="2" type="ordered locus">P9301_14421</name>
</gene>
<dbReference type="InterPro" id="IPR035994">
    <property type="entry name" value="Nucleoside_phosphorylase_sf"/>
</dbReference>
<dbReference type="PANTHER" id="PTHR46832:SF1">
    <property type="entry name" value="5'-METHYLTHIOADENOSINE_S-ADENOSYLHOMOCYSTEINE NUCLEOSIDASE"/>
    <property type="match status" value="1"/>
</dbReference>
<keyword evidence="2" id="KW-0378">Hydrolase</keyword>
<accession>A3PE90</accession>
<dbReference type="GO" id="GO:0005829">
    <property type="term" value="C:cytosol"/>
    <property type="evidence" value="ECO:0007669"/>
    <property type="project" value="TreeGrafter"/>
</dbReference>
<dbReference type="GO" id="GO:0008782">
    <property type="term" value="F:adenosylhomocysteine nucleosidase activity"/>
    <property type="evidence" value="ECO:0007669"/>
    <property type="project" value="UniProtKB-EC"/>
</dbReference>
<dbReference type="InterPro" id="IPR000845">
    <property type="entry name" value="Nucleoside_phosphorylase_d"/>
</dbReference>
<dbReference type="HOGENOM" id="CLU_031248_2_0_3"/>
<protein>
    <submittedName>
        <fullName evidence="2">Nucleoside phosphorylase</fullName>
        <ecNumber evidence="2">3.2.2.16</ecNumber>
        <ecNumber evidence="2">3.2.2.9</ecNumber>
    </submittedName>
</protein>
<evidence type="ECO:0000313" key="3">
    <source>
        <dbReference type="Proteomes" id="UP000001430"/>
    </source>
</evidence>
<sequence length="272" mass="31119">MKNQYAEILHIGILGAMQEEIGNTINNLYNIEKKRYGDLTIVSGEIKIDKITKKKLFLSIAWSGWGKVSSARASTRLIGHKYKRTNIDFLLFTGVAGSVDSHVRQWDIIIADSLIQHDLDARPIFERFHIPVFNKDELSPKKEWLEWIFKTLNKNFESKKLKFFKNLYKGQIGTGDQFISNKKEILELKKNLPNLKAVEMEGGSVAQVAMQEGIPWVVIRVISDSADESASTDFSTFLKIYNKVSSNLIEVIAENYLKSPKFFNENNSIRIN</sequence>
<keyword evidence="2" id="KW-0326">Glycosidase</keyword>
<dbReference type="CDD" id="cd09008">
    <property type="entry name" value="MTAN"/>
    <property type="match status" value="1"/>
</dbReference>
<dbReference type="GO" id="GO:0009116">
    <property type="term" value="P:nucleoside metabolic process"/>
    <property type="evidence" value="ECO:0007669"/>
    <property type="project" value="InterPro"/>
</dbReference>
<feature type="domain" description="Nucleoside phosphorylase" evidence="1">
    <location>
        <begin position="11"/>
        <end position="252"/>
    </location>
</feature>
<evidence type="ECO:0000259" key="1">
    <source>
        <dbReference type="Pfam" id="PF01048"/>
    </source>
</evidence>
<dbReference type="EMBL" id="CP000576">
    <property type="protein sequence ID" value="ABO18065.1"/>
    <property type="molecule type" value="Genomic_DNA"/>
</dbReference>
<dbReference type="GO" id="GO:0019284">
    <property type="term" value="P:L-methionine salvage from S-adenosylmethionine"/>
    <property type="evidence" value="ECO:0007669"/>
    <property type="project" value="TreeGrafter"/>
</dbReference>
<dbReference type="GO" id="GO:0008930">
    <property type="term" value="F:methylthioadenosine nucleosidase activity"/>
    <property type="evidence" value="ECO:0007669"/>
    <property type="project" value="UniProtKB-EC"/>
</dbReference>
<dbReference type="Proteomes" id="UP000001430">
    <property type="component" value="Chromosome"/>
</dbReference>
<dbReference type="eggNOG" id="COG0775">
    <property type="taxonomic scope" value="Bacteria"/>
</dbReference>
<dbReference type="Pfam" id="PF01048">
    <property type="entry name" value="PNP_UDP_1"/>
    <property type="match status" value="1"/>
</dbReference>
<dbReference type="PANTHER" id="PTHR46832">
    <property type="entry name" value="5'-METHYLTHIOADENOSINE/S-ADENOSYLHOMOCYSTEINE NUCLEOSIDASE"/>
    <property type="match status" value="1"/>
</dbReference>
<evidence type="ECO:0000313" key="2">
    <source>
        <dbReference type="EMBL" id="ABO18065.1"/>
    </source>
</evidence>
<dbReference type="EC" id="3.2.2.16" evidence="2"/>
<organism evidence="2 3">
    <name type="scientific">Prochlorococcus marinus (strain MIT 9301)</name>
    <dbReference type="NCBI Taxonomy" id="167546"/>
    <lineage>
        <taxon>Bacteria</taxon>
        <taxon>Bacillati</taxon>
        <taxon>Cyanobacteriota</taxon>
        <taxon>Cyanophyceae</taxon>
        <taxon>Synechococcales</taxon>
        <taxon>Prochlorococcaceae</taxon>
        <taxon>Prochlorococcus</taxon>
    </lineage>
</organism>
<dbReference type="SUPFAM" id="SSF53167">
    <property type="entry name" value="Purine and uridine phosphorylases"/>
    <property type="match status" value="1"/>
</dbReference>
<keyword evidence="3" id="KW-1185">Reference proteome</keyword>
<proteinExistence type="predicted"/>
<dbReference type="EC" id="3.2.2.9" evidence="2"/>
<name>A3PE90_PROM0</name>
<dbReference type="KEGG" id="pmg:P9301_14421"/>
<dbReference type="NCBIfam" id="NF004079">
    <property type="entry name" value="PRK05584.1"/>
    <property type="match status" value="1"/>
</dbReference>
<dbReference type="STRING" id="167546.P9301_14421"/>
<reference evidence="2 3" key="1">
    <citation type="journal article" date="2007" name="PLoS Genet.">
        <title>Patterns and implications of gene gain and loss in the evolution of Prochlorococcus.</title>
        <authorList>
            <person name="Kettler G.C."/>
            <person name="Martiny A.C."/>
            <person name="Huang K."/>
            <person name="Zucker J."/>
            <person name="Coleman M.L."/>
            <person name="Rodrigue S."/>
            <person name="Chen F."/>
            <person name="Lapidus A."/>
            <person name="Ferriera S."/>
            <person name="Johnson J."/>
            <person name="Steglich C."/>
            <person name="Church G.M."/>
            <person name="Richardson P."/>
            <person name="Chisholm S.W."/>
        </authorList>
    </citation>
    <scope>NUCLEOTIDE SEQUENCE [LARGE SCALE GENOMIC DNA]</scope>
    <source>
        <strain evidence="2 3">MIT 9301</strain>
    </source>
</reference>
<dbReference type="AlphaFoldDB" id="A3PE90"/>